<dbReference type="SUPFAM" id="SSF56281">
    <property type="entry name" value="Metallo-hydrolase/oxidoreductase"/>
    <property type="match status" value="1"/>
</dbReference>
<dbReference type="Pfam" id="PF03772">
    <property type="entry name" value="Competence"/>
    <property type="match status" value="1"/>
</dbReference>
<dbReference type="GO" id="GO:0030420">
    <property type="term" value="P:establishment of competence for transformation"/>
    <property type="evidence" value="ECO:0007669"/>
    <property type="project" value="InterPro"/>
</dbReference>
<gene>
    <name evidence="10" type="ORF">DQQ01_13340</name>
</gene>
<dbReference type="PANTHER" id="PTHR30619">
    <property type="entry name" value="DNA INTERNALIZATION/COMPETENCE PROTEIN COMEC/REC2"/>
    <property type="match status" value="1"/>
</dbReference>
<evidence type="ECO:0000259" key="7">
    <source>
        <dbReference type="Pfam" id="PF00753"/>
    </source>
</evidence>
<proteinExistence type="predicted"/>
<feature type="transmembrane region" description="Helical" evidence="6">
    <location>
        <begin position="351"/>
        <end position="373"/>
    </location>
</feature>
<keyword evidence="5 6" id="KW-0472">Membrane</keyword>
<keyword evidence="3 6" id="KW-0812">Transmembrane</keyword>
<dbReference type="InterPro" id="IPR001279">
    <property type="entry name" value="Metallo-B-lactamas"/>
</dbReference>
<evidence type="ECO:0000256" key="3">
    <source>
        <dbReference type="ARBA" id="ARBA00022692"/>
    </source>
</evidence>
<dbReference type="Gene3D" id="3.60.15.10">
    <property type="entry name" value="Ribonuclease Z/Hydroxyacylglutathione hydrolase-like"/>
    <property type="match status" value="1"/>
</dbReference>
<feature type="transmembrane region" description="Helical" evidence="6">
    <location>
        <begin position="379"/>
        <end position="403"/>
    </location>
</feature>
<dbReference type="InterPro" id="IPR036866">
    <property type="entry name" value="RibonucZ/Hydroxyglut_hydro"/>
</dbReference>
<evidence type="ECO:0000256" key="6">
    <source>
        <dbReference type="SAM" id="Phobius"/>
    </source>
</evidence>
<keyword evidence="4 6" id="KW-1133">Transmembrane helix</keyword>
<evidence type="ECO:0000313" key="10">
    <source>
        <dbReference type="EMBL" id="AWY98963.1"/>
    </source>
</evidence>
<feature type="domain" description="Metallo-beta-lactamase" evidence="7">
    <location>
        <begin position="513"/>
        <end position="720"/>
    </location>
</feature>
<dbReference type="InterPro" id="IPR052159">
    <property type="entry name" value="Competence_DNA_uptake"/>
</dbReference>
<evidence type="ECO:0000256" key="1">
    <source>
        <dbReference type="ARBA" id="ARBA00004651"/>
    </source>
</evidence>
<keyword evidence="11" id="KW-1185">Reference proteome</keyword>
<dbReference type="InterPro" id="IPR035681">
    <property type="entry name" value="ComA-like_MBL"/>
</dbReference>
<comment type="subcellular location">
    <subcellularLocation>
        <location evidence="1">Cell membrane</location>
        <topology evidence="1">Multi-pass membrane protein</topology>
    </subcellularLocation>
</comment>
<name>A0A2Z4UD08_9FIRM</name>
<evidence type="ECO:0000256" key="5">
    <source>
        <dbReference type="ARBA" id="ARBA00023136"/>
    </source>
</evidence>
<dbReference type="Pfam" id="PF00753">
    <property type="entry name" value="Lactamase_B"/>
    <property type="match status" value="1"/>
</dbReference>
<keyword evidence="2" id="KW-1003">Cell membrane</keyword>
<feature type="transmembrane region" description="Helical" evidence="6">
    <location>
        <begin position="485"/>
        <end position="502"/>
    </location>
</feature>
<evidence type="ECO:0000313" key="11">
    <source>
        <dbReference type="Proteomes" id="UP000250003"/>
    </source>
</evidence>
<dbReference type="InterPro" id="IPR004477">
    <property type="entry name" value="ComEC_N"/>
</dbReference>
<feature type="domain" description="DUF4131" evidence="9">
    <location>
        <begin position="29"/>
        <end position="154"/>
    </location>
</feature>
<dbReference type="InterPro" id="IPR025405">
    <property type="entry name" value="DUF4131"/>
</dbReference>
<feature type="transmembrane region" description="Helical" evidence="6">
    <location>
        <begin position="447"/>
        <end position="464"/>
    </location>
</feature>
<dbReference type="OrthoDB" id="9761531at2"/>
<evidence type="ECO:0000259" key="9">
    <source>
        <dbReference type="Pfam" id="PF13567"/>
    </source>
</evidence>
<sequence length="771" mass="85762">MQTMRWYRTVRSRRKMNKRPLCMAAVCWAVLLWLLGQAGISFFTYAPPVLPLQASASGARVTGIVYRVDCYSYSTNLYLKKTNLILNSKKYPIDRIKVTVKNEKTPEKIKPGCEVLVKGDLQEIPLPSNPGQFHERAYYYPRKIKWYQEASGVEVTEPEKDKFLCVQAKLKERLKKGIYSTVSEKKAGILEAMLLGDKGNIGTENKFLFQLMGCSHILAVSGTHLSVIGGLLFGFLRKIRIPYKTAGGMTVLSMGFYGSLTGNGAAILRAVIMFAVSVGAFWTKRTYDFLSAAALSAILLLLESPLYLYDSSFLLSFGAILGLGSVFPVLFSEKAGEKRGESRKEKLCRGIAAGLQLGISVWLVLLPVVMYFFYEIPVWGIFINLLILPTAGILLTFGLLGCLLGMVFPLFGRIVMLPAAGILEIYLDTGKLAAYIPGALWITGQPKLWKCAGYYVLLSLGLFWKCKKERQKRKCEKDRKRREELVLWGMLTGACLLLLIRLPGSGVIVTFLDVGQGDCACIQTDAHSGYLIDGGSSTVSGVGTYRILPFLKASGIRKIKGIFVSHMDEDHVNGILELLESIEKRKTSLRVERIFLSACRETEEKRRELERVGKAAGCEILYAEKGTCIKDKSVVLECLSPSGKYRGDWESNEASQVWRVQSRGFSILFTGDVQERGEKGLLGETGKCQVLKVAHHGSKNSTPEEFLKEVKPEAAVLSCGEENQYGHPHRELLERLEKYAGQIYNTAEVGAVGMEVGKGKIKIFCYRERES</sequence>
<evidence type="ECO:0000256" key="2">
    <source>
        <dbReference type="ARBA" id="ARBA00022475"/>
    </source>
</evidence>
<dbReference type="KEGG" id="blau:DQQ01_13340"/>
<evidence type="ECO:0000259" key="8">
    <source>
        <dbReference type="Pfam" id="PF03772"/>
    </source>
</evidence>
<evidence type="ECO:0000256" key="4">
    <source>
        <dbReference type="ARBA" id="ARBA00022989"/>
    </source>
</evidence>
<dbReference type="Proteomes" id="UP000250003">
    <property type="component" value="Chromosome"/>
</dbReference>
<dbReference type="AlphaFoldDB" id="A0A2Z4UD08"/>
<protein>
    <submittedName>
        <fullName evidence="10">DNA internalization-related competence protein ComEC/Rec2</fullName>
    </submittedName>
</protein>
<accession>A0A2Z4UD08</accession>
<dbReference type="PANTHER" id="PTHR30619:SF7">
    <property type="entry name" value="BETA-LACTAMASE DOMAIN PROTEIN"/>
    <property type="match status" value="1"/>
</dbReference>
<feature type="transmembrane region" description="Helical" evidence="6">
    <location>
        <begin position="266"/>
        <end position="282"/>
    </location>
</feature>
<dbReference type="InterPro" id="IPR004797">
    <property type="entry name" value="Competence_ComEC/Rec2"/>
</dbReference>
<feature type="transmembrane region" description="Helical" evidence="6">
    <location>
        <begin position="410"/>
        <end position="427"/>
    </location>
</feature>
<dbReference type="NCBIfam" id="TIGR00361">
    <property type="entry name" value="ComEC_Rec2"/>
    <property type="match status" value="1"/>
</dbReference>
<reference evidence="11" key="1">
    <citation type="submission" date="2018-06" db="EMBL/GenBank/DDBJ databases">
        <title>Description of Blautia argi sp. nov., a new anaerobic isolated from dog feces.</title>
        <authorList>
            <person name="Chang Y.-H."/>
            <person name="Paek J."/>
            <person name="Shin Y."/>
        </authorList>
    </citation>
    <scope>NUCLEOTIDE SEQUENCE [LARGE SCALE GENOMIC DNA]</scope>
    <source>
        <strain evidence="11">KCTC 15426</strain>
    </source>
</reference>
<feature type="transmembrane region" description="Helical" evidence="6">
    <location>
        <begin position="216"/>
        <end position="236"/>
    </location>
</feature>
<dbReference type="Pfam" id="PF13567">
    <property type="entry name" value="DUF4131"/>
    <property type="match status" value="1"/>
</dbReference>
<dbReference type="GO" id="GO:0005886">
    <property type="term" value="C:plasma membrane"/>
    <property type="evidence" value="ECO:0007669"/>
    <property type="project" value="UniProtKB-SubCell"/>
</dbReference>
<dbReference type="EMBL" id="CP030280">
    <property type="protein sequence ID" value="AWY98963.1"/>
    <property type="molecule type" value="Genomic_DNA"/>
</dbReference>
<dbReference type="NCBIfam" id="TIGR00360">
    <property type="entry name" value="ComEC_N-term"/>
    <property type="match status" value="1"/>
</dbReference>
<organism evidence="10 11">
    <name type="scientific">Blautia argi</name>
    <dbReference type="NCBI Taxonomy" id="1912897"/>
    <lineage>
        <taxon>Bacteria</taxon>
        <taxon>Bacillati</taxon>
        <taxon>Bacillota</taxon>
        <taxon>Clostridia</taxon>
        <taxon>Lachnospirales</taxon>
        <taxon>Lachnospiraceae</taxon>
        <taxon>Blautia</taxon>
    </lineage>
</organism>
<dbReference type="CDD" id="cd07731">
    <property type="entry name" value="ComA-like_MBL-fold"/>
    <property type="match status" value="1"/>
</dbReference>
<feature type="domain" description="ComEC/Rec2-related protein" evidence="8">
    <location>
        <begin position="193"/>
        <end position="465"/>
    </location>
</feature>
<feature type="transmembrane region" description="Helical" evidence="6">
    <location>
        <begin position="313"/>
        <end position="331"/>
    </location>
</feature>